<gene>
    <name evidence="1" type="ORF">M153_25600010370</name>
</gene>
<sequence>MFTKNNKNQYMEECNKFACTKTFYYHSLEDLYYIWKLFIYKFPQVELFIAQLPSDYSYLKSYMIEPDLLPQLHSIHKHIFLTENIKKLEANDITLAFQFERITDCYNNLESQEHKIRFNEILVKNSGFDKLMTDFNDLLVQIPPWMTYLNCLNCACERTFNYLKLLLSHNRRSIDHKYLEIYMRSLVNNSNKK</sequence>
<proteinExistence type="predicted"/>
<dbReference type="EMBL" id="LGUB01000073">
    <property type="protein sequence ID" value="KRH94451.1"/>
    <property type="molecule type" value="Genomic_DNA"/>
</dbReference>
<organism evidence="1 2">
    <name type="scientific">Pseudoloma neurophilia</name>
    <dbReference type="NCBI Taxonomy" id="146866"/>
    <lineage>
        <taxon>Eukaryota</taxon>
        <taxon>Fungi</taxon>
        <taxon>Fungi incertae sedis</taxon>
        <taxon>Microsporidia</taxon>
        <taxon>Pseudoloma</taxon>
    </lineage>
</organism>
<keyword evidence="2" id="KW-1185">Reference proteome</keyword>
<reference evidence="1 2" key="1">
    <citation type="submission" date="2015-07" db="EMBL/GenBank/DDBJ databases">
        <title>The genome of Pseudoloma neurophilia, a relevant intracellular parasite of the zebrafish.</title>
        <authorList>
            <person name="Ndikumana S."/>
            <person name="Pelin A."/>
            <person name="Sanders J."/>
            <person name="Corradi N."/>
        </authorList>
    </citation>
    <scope>NUCLEOTIDE SEQUENCE [LARGE SCALE GENOMIC DNA]</scope>
    <source>
        <strain evidence="1 2">MK1</strain>
    </source>
</reference>
<name>A0A0R0LYV7_9MICR</name>
<dbReference type="VEuPathDB" id="MicrosporidiaDB:M153_25600010370"/>
<evidence type="ECO:0000313" key="2">
    <source>
        <dbReference type="Proteomes" id="UP000051530"/>
    </source>
</evidence>
<dbReference type="Proteomes" id="UP000051530">
    <property type="component" value="Unassembled WGS sequence"/>
</dbReference>
<dbReference type="AlphaFoldDB" id="A0A0R0LYV7"/>
<evidence type="ECO:0000313" key="1">
    <source>
        <dbReference type="EMBL" id="KRH94451.1"/>
    </source>
</evidence>
<comment type="caution">
    <text evidence="1">The sequence shown here is derived from an EMBL/GenBank/DDBJ whole genome shotgun (WGS) entry which is preliminary data.</text>
</comment>
<protein>
    <submittedName>
        <fullName evidence="1">Uncharacterized protein</fullName>
    </submittedName>
</protein>
<accession>A0A0R0LYV7</accession>